<dbReference type="PROSITE" id="PS00616">
    <property type="entry name" value="HIS_ACID_PHOSPHAT_1"/>
    <property type="match status" value="1"/>
</dbReference>
<dbReference type="AlphaFoldDB" id="A0AAF3FNV3"/>
<feature type="signal peptide" evidence="3">
    <location>
        <begin position="1"/>
        <end position="19"/>
    </location>
</feature>
<sequence>MGLLSTLFILFEVSSLIFCDELMQVNLLYRHGDRTPIYTYKDDPNVNKWDLPAGALTTIGMEQQFLQGQRLKKRYVGQLNFINGSYNPRELYARSADTSRCIQSAGANLAALYSGSVVHPNTPGWPSNWMPYPIHTYPSDSDTLCEEGSSSCQRIGLLESRRQRETPYVQYLIKNQDFLNQLTQWSGGTVNDAGSINRLWDTLYCQRAHNMTMPSWATNDVWNQLNEMFIYTDDYKDGLAVQQIGPNDNKELLSLRSGELLKQFISSMSDVVSNNGYWKFHVYSAHDSTIKALMRIYHNVKSVLGTNNPGYASHLVHELWKDTKGNYYIQVLFSDNAYTEYRQITSTLDGCSSFPNGCPFNNFTTYYSSYIQADFWKQCALTS</sequence>
<dbReference type="InterPro" id="IPR033379">
    <property type="entry name" value="Acid_Pase_AS"/>
</dbReference>
<proteinExistence type="inferred from homology"/>
<dbReference type="GO" id="GO:0003993">
    <property type="term" value="F:acid phosphatase activity"/>
    <property type="evidence" value="ECO:0007669"/>
    <property type="project" value="UniProtKB-EC"/>
</dbReference>
<evidence type="ECO:0000313" key="5">
    <source>
        <dbReference type="WBParaSite" id="MBELARI_LOCUS8730"/>
    </source>
</evidence>
<keyword evidence="3" id="KW-0732">Signal</keyword>
<organism evidence="4 5">
    <name type="scientific">Mesorhabditis belari</name>
    <dbReference type="NCBI Taxonomy" id="2138241"/>
    <lineage>
        <taxon>Eukaryota</taxon>
        <taxon>Metazoa</taxon>
        <taxon>Ecdysozoa</taxon>
        <taxon>Nematoda</taxon>
        <taxon>Chromadorea</taxon>
        <taxon>Rhabditida</taxon>
        <taxon>Rhabditina</taxon>
        <taxon>Rhabditomorpha</taxon>
        <taxon>Rhabditoidea</taxon>
        <taxon>Rhabditidae</taxon>
        <taxon>Mesorhabditinae</taxon>
        <taxon>Mesorhabditis</taxon>
    </lineage>
</organism>
<comment type="similarity">
    <text evidence="2">Belongs to the histidine acid phosphatase family.</text>
</comment>
<dbReference type="WBParaSite" id="MBELARI_LOCUS8730">
    <property type="protein sequence ID" value="MBELARI_LOCUS8730"/>
    <property type="gene ID" value="MBELARI_LOCUS8730"/>
</dbReference>
<dbReference type="SUPFAM" id="SSF53254">
    <property type="entry name" value="Phosphoglycerate mutase-like"/>
    <property type="match status" value="1"/>
</dbReference>
<protein>
    <submittedName>
        <fullName evidence="5">Acid phosphatase</fullName>
    </submittedName>
</protein>
<dbReference type="Gene3D" id="3.40.50.1240">
    <property type="entry name" value="Phosphoglycerate mutase-like"/>
    <property type="match status" value="1"/>
</dbReference>
<dbReference type="Pfam" id="PF00328">
    <property type="entry name" value="His_Phos_2"/>
    <property type="match status" value="1"/>
</dbReference>
<feature type="chain" id="PRO_5042128492" evidence="3">
    <location>
        <begin position="20"/>
        <end position="383"/>
    </location>
</feature>
<dbReference type="InterPro" id="IPR029033">
    <property type="entry name" value="His_PPase_superfam"/>
</dbReference>
<dbReference type="PANTHER" id="PTHR11567">
    <property type="entry name" value="ACID PHOSPHATASE-RELATED"/>
    <property type="match status" value="1"/>
</dbReference>
<dbReference type="InterPro" id="IPR050645">
    <property type="entry name" value="Histidine_acid_phosphatase"/>
</dbReference>
<accession>A0AAF3FNV3</accession>
<comment type="catalytic activity">
    <reaction evidence="1">
        <text>a phosphate monoester + H2O = an alcohol + phosphate</text>
        <dbReference type="Rhea" id="RHEA:15017"/>
        <dbReference type="ChEBI" id="CHEBI:15377"/>
        <dbReference type="ChEBI" id="CHEBI:30879"/>
        <dbReference type="ChEBI" id="CHEBI:43474"/>
        <dbReference type="ChEBI" id="CHEBI:67140"/>
        <dbReference type="EC" id="3.1.3.2"/>
    </reaction>
</comment>
<reference evidence="5" key="1">
    <citation type="submission" date="2024-02" db="UniProtKB">
        <authorList>
            <consortium name="WormBaseParasite"/>
        </authorList>
    </citation>
    <scope>IDENTIFICATION</scope>
</reference>
<dbReference type="Proteomes" id="UP000887575">
    <property type="component" value="Unassembled WGS sequence"/>
</dbReference>
<dbReference type="InterPro" id="IPR000560">
    <property type="entry name" value="His_Pase_clade-2"/>
</dbReference>
<keyword evidence="4" id="KW-1185">Reference proteome</keyword>
<dbReference type="PANTHER" id="PTHR11567:SF210">
    <property type="entry name" value="ACID PHOSPHATASE 5-RELATED"/>
    <property type="match status" value="1"/>
</dbReference>
<name>A0AAF3FNV3_9BILA</name>
<evidence type="ECO:0000256" key="1">
    <source>
        <dbReference type="ARBA" id="ARBA00000032"/>
    </source>
</evidence>
<evidence type="ECO:0000256" key="2">
    <source>
        <dbReference type="ARBA" id="ARBA00005375"/>
    </source>
</evidence>
<evidence type="ECO:0000313" key="4">
    <source>
        <dbReference type="Proteomes" id="UP000887575"/>
    </source>
</evidence>
<evidence type="ECO:0000256" key="3">
    <source>
        <dbReference type="SAM" id="SignalP"/>
    </source>
</evidence>
<dbReference type="CDD" id="cd07061">
    <property type="entry name" value="HP_HAP_like"/>
    <property type="match status" value="1"/>
</dbReference>